<gene>
    <name evidence="3" type="ORF">HGB38_19815</name>
</gene>
<dbReference type="Proteomes" id="UP000540698">
    <property type="component" value="Unassembled WGS sequence"/>
</dbReference>
<feature type="region of interest" description="Disordered" evidence="1">
    <location>
        <begin position="46"/>
        <end position="68"/>
    </location>
</feature>
<evidence type="ECO:0000256" key="1">
    <source>
        <dbReference type="SAM" id="MobiDB-lite"/>
    </source>
</evidence>
<sequence>MNGWTVFLLALAIVLGLPGIAYIAVLMWPERIPEDKSVHAIAARIHAEADAEDPHDEPYPPDTQEWQP</sequence>
<organism evidence="3 4">
    <name type="scientific">Nocardia gamkensis</name>
    <dbReference type="NCBI Taxonomy" id="352869"/>
    <lineage>
        <taxon>Bacteria</taxon>
        <taxon>Bacillati</taxon>
        <taxon>Actinomycetota</taxon>
        <taxon>Actinomycetes</taxon>
        <taxon>Mycobacteriales</taxon>
        <taxon>Nocardiaceae</taxon>
        <taxon>Nocardia</taxon>
    </lineage>
</organism>
<comment type="caution">
    <text evidence="3">The sequence shown here is derived from an EMBL/GenBank/DDBJ whole genome shotgun (WGS) entry which is preliminary data.</text>
</comment>
<name>A0A7X6L5Y3_9NOCA</name>
<keyword evidence="2" id="KW-0472">Membrane</keyword>
<reference evidence="3 4" key="1">
    <citation type="submission" date="2020-04" db="EMBL/GenBank/DDBJ databases">
        <title>MicrobeNet Type strains.</title>
        <authorList>
            <person name="Nicholson A.C."/>
        </authorList>
    </citation>
    <scope>NUCLEOTIDE SEQUENCE [LARGE SCALE GENOMIC DNA]</scope>
    <source>
        <strain evidence="3 4">DSM 44956</strain>
    </source>
</reference>
<keyword evidence="2" id="KW-1133">Transmembrane helix</keyword>
<evidence type="ECO:0000313" key="3">
    <source>
        <dbReference type="EMBL" id="NKY28453.1"/>
    </source>
</evidence>
<proteinExistence type="predicted"/>
<dbReference type="EMBL" id="JAAXOS010000009">
    <property type="protein sequence ID" value="NKY28453.1"/>
    <property type="molecule type" value="Genomic_DNA"/>
</dbReference>
<dbReference type="RefSeq" id="WP_062973490.1">
    <property type="nucleotide sequence ID" value="NZ_JAAXOS010000009.1"/>
</dbReference>
<accession>A0A7X6L5Y3</accession>
<feature type="transmembrane region" description="Helical" evidence="2">
    <location>
        <begin position="6"/>
        <end position="28"/>
    </location>
</feature>
<evidence type="ECO:0000256" key="2">
    <source>
        <dbReference type="SAM" id="Phobius"/>
    </source>
</evidence>
<protein>
    <submittedName>
        <fullName evidence="3">Uncharacterized protein</fullName>
    </submittedName>
</protein>
<evidence type="ECO:0000313" key="4">
    <source>
        <dbReference type="Proteomes" id="UP000540698"/>
    </source>
</evidence>
<dbReference type="AlphaFoldDB" id="A0A7X6L5Y3"/>
<keyword evidence="4" id="KW-1185">Reference proteome</keyword>
<keyword evidence="2" id="KW-0812">Transmembrane</keyword>